<keyword evidence="1" id="KW-0808">Transferase</keyword>
<evidence type="ECO:0000313" key="5">
    <source>
        <dbReference type="Proteomes" id="UP000694050"/>
    </source>
</evidence>
<gene>
    <name evidence="4" type="primary">gloL-3</name>
    <name evidence="4" type="ORF">Forpe1208_v009594</name>
</gene>
<dbReference type="PANTHER" id="PTHR45681:SF6">
    <property type="entry name" value="POLYKETIDE SYNTHASE 37"/>
    <property type="match status" value="1"/>
</dbReference>
<dbReference type="PANTHER" id="PTHR45681">
    <property type="entry name" value="POLYKETIDE SYNTHASE 44-RELATED"/>
    <property type="match status" value="1"/>
</dbReference>
<dbReference type="Pfam" id="PF13602">
    <property type="entry name" value="ADH_zinc_N_2"/>
    <property type="match status" value="1"/>
</dbReference>
<dbReference type="Pfam" id="PF08240">
    <property type="entry name" value="ADH_N"/>
    <property type="match status" value="1"/>
</dbReference>
<dbReference type="SMART" id="SM00829">
    <property type="entry name" value="PKS_ER"/>
    <property type="match status" value="1"/>
</dbReference>
<dbReference type="GO" id="GO:0031177">
    <property type="term" value="F:phosphopantetheine binding"/>
    <property type="evidence" value="ECO:0007669"/>
    <property type="project" value="InterPro"/>
</dbReference>
<dbReference type="PROSITE" id="PS50075">
    <property type="entry name" value="CARRIER"/>
    <property type="match status" value="1"/>
</dbReference>
<dbReference type="CDD" id="cd05195">
    <property type="entry name" value="enoyl_red"/>
    <property type="match status" value="1"/>
</dbReference>
<dbReference type="Proteomes" id="UP000694050">
    <property type="component" value="Unassembled WGS sequence"/>
</dbReference>
<sequence length="1020" mass="112391">MDQCDESQFLKHLAHSKPNLRVLEIGASTGGSTAQLLEQLAPAGKVYYSNYTFADILSGFFVGAKDRLEKFPNMEFATIDICKVLSKQGFDGHKYDLILATNVIHATNRFLLHELSSTSKWVNYVWGTLAGCWYGENDGRPDKPYISTQHWAQELQAAGFRTPDAAVLDSEEPNQLNAMIVARPAINELQERRVTLLTISGSDSNSVVALRKTLERRGYHIQRSVFSDTSVPDGQDVIAVLDDEESFFEDIDEGRFEAFKTLTTNLKDAGVFWITHLSQLHCSDPRYGQILGISRTLRSEMLLDFATCEVDDLCREDDALKPDYEYAVVDNTVYVGRIHPFSARANIDVLSQGEAIALRTSKPGRLDNLHWASYQAPVLKGDDAEINVQAAGLNFKDVLCAMGIVEGPNRFGLEGAGIVGRIGPNVKGLNTRDRVIFISHAAFSTQVVVSENLCEKIPDDLSFDDAATMPYGFATSYYSIFNVGNLKKGRVSSLQPKKLLAQMAGANIYATVSSEEKLQCLENTFGLDRSCIFNSRNDSFVKQLMQKIDGKGVDLALNSLSDELLYAAWKCIAPFGKMVEICKRDFIGSGKLDMSIFEDNRSYSCLDLDQLVPARSYGKRISLQNINHLYKSRDIYPIRPIKVYSSQDILDGFRYMKQGVHLGKIVASIGDASSSNLSVQPRKEPVRFVTSGSYLLVGGLGGLGRSISTWVVQRGARHLIYLSRSAGTHQKHLDLAQELASLGCRVDFIQGSITSLDGVTTAVTRANGHLKGVLQMSMVLCDQSFPNMAIDEWNTAVNPKAIYAGANTFLDAFSQCRASLGLPACAIEIGAVEEVGYMAEHQGIMQKLKAFGGSDGTVSERELLVALDLAMTRKSSNFCLGIRSNVSLTDSSNRSLWEKDIRMAVFHNNGNAAGTSGSATNDELKSFITKAKKDASVLSEADSAHFLVVEIGKKVRRFLLKPVEVLETSCSLSDLGMDSLVAIEMRQWWKTVFQFHISVLELMGMGTLDVLREHAAKSIL</sequence>
<dbReference type="SMART" id="SM00823">
    <property type="entry name" value="PKS_PP"/>
    <property type="match status" value="1"/>
</dbReference>
<keyword evidence="2" id="KW-0560">Oxidoreductase</keyword>
<evidence type="ECO:0000256" key="1">
    <source>
        <dbReference type="ARBA" id="ARBA00022679"/>
    </source>
</evidence>
<accession>A0A8J5TUA6</accession>
<dbReference type="GO" id="GO:0016491">
    <property type="term" value="F:oxidoreductase activity"/>
    <property type="evidence" value="ECO:0007669"/>
    <property type="project" value="UniProtKB-KW"/>
</dbReference>
<proteinExistence type="predicted"/>
<dbReference type="SMART" id="SM00822">
    <property type="entry name" value="PKS_KR"/>
    <property type="match status" value="1"/>
</dbReference>
<dbReference type="InterPro" id="IPR020843">
    <property type="entry name" value="ER"/>
</dbReference>
<evidence type="ECO:0000313" key="4">
    <source>
        <dbReference type="EMBL" id="KAG7412744.1"/>
    </source>
</evidence>
<dbReference type="InterPro" id="IPR020806">
    <property type="entry name" value="PKS_PP-bd"/>
</dbReference>
<dbReference type="InterPro" id="IPR013154">
    <property type="entry name" value="ADH-like_N"/>
</dbReference>
<name>A0A8J5TUA6_FUSOX</name>
<dbReference type="InterPro" id="IPR009081">
    <property type="entry name" value="PP-bd_ACP"/>
</dbReference>
<organism evidence="4 5">
    <name type="scientific">Fusarium oxysporum f. sp. rapae</name>
    <dbReference type="NCBI Taxonomy" id="485398"/>
    <lineage>
        <taxon>Eukaryota</taxon>
        <taxon>Fungi</taxon>
        <taxon>Dikarya</taxon>
        <taxon>Ascomycota</taxon>
        <taxon>Pezizomycotina</taxon>
        <taxon>Sordariomycetes</taxon>
        <taxon>Hypocreomycetidae</taxon>
        <taxon>Hypocreales</taxon>
        <taxon>Nectriaceae</taxon>
        <taxon>Fusarium</taxon>
        <taxon>Fusarium oxysporum species complex</taxon>
    </lineage>
</organism>
<dbReference type="InterPro" id="IPR013968">
    <property type="entry name" value="PKS_KR"/>
</dbReference>
<evidence type="ECO:0000259" key="3">
    <source>
        <dbReference type="PROSITE" id="PS50075"/>
    </source>
</evidence>
<dbReference type="EMBL" id="JAELUQ010000006">
    <property type="protein sequence ID" value="KAG7412744.1"/>
    <property type="molecule type" value="Genomic_DNA"/>
</dbReference>
<evidence type="ECO:0000256" key="2">
    <source>
        <dbReference type="ARBA" id="ARBA00023002"/>
    </source>
</evidence>
<dbReference type="InterPro" id="IPR057326">
    <property type="entry name" value="KR_dom"/>
</dbReference>
<comment type="caution">
    <text evidence="4">The sequence shown here is derived from an EMBL/GenBank/DDBJ whole genome shotgun (WGS) entry which is preliminary data.</text>
</comment>
<dbReference type="GO" id="GO:0016740">
    <property type="term" value="F:transferase activity"/>
    <property type="evidence" value="ECO:0007669"/>
    <property type="project" value="UniProtKB-KW"/>
</dbReference>
<feature type="domain" description="Carrier" evidence="3">
    <location>
        <begin position="942"/>
        <end position="1019"/>
    </location>
</feature>
<dbReference type="Pfam" id="PF08659">
    <property type="entry name" value="KR"/>
    <property type="match status" value="2"/>
</dbReference>
<dbReference type="InterPro" id="IPR050444">
    <property type="entry name" value="Polyketide_Synthase"/>
</dbReference>
<reference evidence="4" key="1">
    <citation type="submission" date="2021-04" db="EMBL/GenBank/DDBJ databases">
        <title>First draft genome resource for Brassicaceae pathogens Fusarium oxysporum f. sp. raphani and Fusarium oxysporum f. sp. rapae.</title>
        <authorList>
            <person name="Asai S."/>
        </authorList>
    </citation>
    <scope>NUCLEOTIDE SEQUENCE</scope>
    <source>
        <strain evidence="4">Tf1208</strain>
    </source>
</reference>
<dbReference type="AlphaFoldDB" id="A0A8J5TUA6"/>
<protein>
    <submittedName>
        <fullName evidence="4">Highly reducing polyketide synthase gloL</fullName>
    </submittedName>
</protein>